<dbReference type="EMBL" id="JBHUEL010000010">
    <property type="protein sequence ID" value="MFD1767370.1"/>
    <property type="molecule type" value="Genomic_DNA"/>
</dbReference>
<protein>
    <recommendedName>
        <fullName evidence="3">Sulfotransferase domain-containing protein</fullName>
    </recommendedName>
</protein>
<dbReference type="SUPFAM" id="SSF52540">
    <property type="entry name" value="P-loop containing nucleoside triphosphate hydrolases"/>
    <property type="match status" value="1"/>
</dbReference>
<gene>
    <name evidence="1" type="ORF">ACFSAG_11030</name>
</gene>
<dbReference type="Gene3D" id="3.40.50.300">
    <property type="entry name" value="P-loop containing nucleotide triphosphate hydrolases"/>
    <property type="match status" value="1"/>
</dbReference>
<comment type="caution">
    <text evidence="1">The sequence shown here is derived from an EMBL/GenBank/DDBJ whole genome shotgun (WGS) entry which is preliminary data.</text>
</comment>
<dbReference type="Proteomes" id="UP001597215">
    <property type="component" value="Unassembled WGS sequence"/>
</dbReference>
<keyword evidence="2" id="KW-1185">Reference proteome</keyword>
<organism evidence="1 2">
    <name type="scientific">Sphingorhabdus buctiana</name>
    <dbReference type="NCBI Taxonomy" id="1508805"/>
    <lineage>
        <taxon>Bacteria</taxon>
        <taxon>Pseudomonadati</taxon>
        <taxon>Pseudomonadota</taxon>
        <taxon>Alphaproteobacteria</taxon>
        <taxon>Sphingomonadales</taxon>
        <taxon>Sphingomonadaceae</taxon>
        <taxon>Sphingorhabdus</taxon>
    </lineage>
</organism>
<evidence type="ECO:0000313" key="1">
    <source>
        <dbReference type="EMBL" id="MFD1767370.1"/>
    </source>
</evidence>
<evidence type="ECO:0000313" key="2">
    <source>
        <dbReference type="Proteomes" id="UP001597215"/>
    </source>
</evidence>
<evidence type="ECO:0008006" key="3">
    <source>
        <dbReference type="Google" id="ProtNLM"/>
    </source>
</evidence>
<accession>A0ABW4MF07</accession>
<sequence>MPPGFYLCSADWIGRYMPEVWVQPDTLDDENRKFAQSPLRKPVFLNSLPKSGSHLLRNILRMFVPVEQQYKADFIQWPNLQQHKHAFNPARPMMSWGHLFMADASVIETAPTRRILLYRDPYDWVIARARFFLSEQFSGNVDHLKSGEFDVDELLTMMIFGLPGKAPSLNDIYELNVAAWLGTKTFIVKYEDLVHNLGIIDSDAAEAYFANLFEACGIERPGDWRDRVAIGSDRKQSGTAREQLTGVSVEFPETLSARHKALVDYQAPGLRTLLGYA</sequence>
<proteinExistence type="predicted"/>
<name>A0ABW4MF07_9SPHN</name>
<dbReference type="InterPro" id="IPR027417">
    <property type="entry name" value="P-loop_NTPase"/>
</dbReference>
<reference evidence="2" key="1">
    <citation type="journal article" date="2019" name="Int. J. Syst. Evol. Microbiol.">
        <title>The Global Catalogue of Microorganisms (GCM) 10K type strain sequencing project: providing services to taxonomists for standard genome sequencing and annotation.</title>
        <authorList>
            <consortium name="The Broad Institute Genomics Platform"/>
            <consortium name="The Broad Institute Genome Sequencing Center for Infectious Disease"/>
            <person name="Wu L."/>
            <person name="Ma J."/>
        </authorList>
    </citation>
    <scope>NUCLEOTIDE SEQUENCE [LARGE SCALE GENOMIC DNA]</scope>
    <source>
        <strain evidence="2">CGMCC 1.12449</strain>
    </source>
</reference>